<keyword evidence="3" id="KW-1185">Reference proteome</keyword>
<name>A0ABP9K5C2_9NOCA</name>
<evidence type="ECO:0000256" key="1">
    <source>
        <dbReference type="SAM" id="MobiDB-lite"/>
    </source>
</evidence>
<dbReference type="Proteomes" id="UP001500603">
    <property type="component" value="Unassembled WGS sequence"/>
</dbReference>
<feature type="region of interest" description="Disordered" evidence="1">
    <location>
        <begin position="1"/>
        <end position="25"/>
    </location>
</feature>
<evidence type="ECO:0000313" key="3">
    <source>
        <dbReference type="Proteomes" id="UP001500603"/>
    </source>
</evidence>
<accession>A0ABP9K5C2</accession>
<dbReference type="EMBL" id="BAABJM010000002">
    <property type="protein sequence ID" value="GAA5049778.1"/>
    <property type="molecule type" value="Genomic_DNA"/>
</dbReference>
<gene>
    <name evidence="2" type="ORF">GCM10023318_19160</name>
</gene>
<comment type="caution">
    <text evidence="2">The sequence shown here is derived from an EMBL/GenBank/DDBJ whole genome shotgun (WGS) entry which is preliminary data.</text>
</comment>
<proteinExistence type="predicted"/>
<sequence length="85" mass="9729">MLDPNARRRARNAIPRLRDHSHPRRRETLGQCVQRFGATLVHCEGGQVVGSGAAAVQDRYRPWVDPSWRGLRTDKSAHEARWESD</sequence>
<protein>
    <submittedName>
        <fullName evidence="2">Uncharacterized protein</fullName>
    </submittedName>
</protein>
<evidence type="ECO:0000313" key="2">
    <source>
        <dbReference type="EMBL" id="GAA5049778.1"/>
    </source>
</evidence>
<reference evidence="3" key="1">
    <citation type="journal article" date="2019" name="Int. J. Syst. Evol. Microbiol.">
        <title>The Global Catalogue of Microorganisms (GCM) 10K type strain sequencing project: providing services to taxonomists for standard genome sequencing and annotation.</title>
        <authorList>
            <consortium name="The Broad Institute Genomics Platform"/>
            <consortium name="The Broad Institute Genome Sequencing Center for Infectious Disease"/>
            <person name="Wu L."/>
            <person name="Ma J."/>
        </authorList>
    </citation>
    <scope>NUCLEOTIDE SEQUENCE [LARGE SCALE GENOMIC DNA]</scope>
    <source>
        <strain evidence="3">JCM 18298</strain>
    </source>
</reference>
<organism evidence="2 3">
    <name type="scientific">Nocardia callitridis</name>
    <dbReference type="NCBI Taxonomy" id="648753"/>
    <lineage>
        <taxon>Bacteria</taxon>
        <taxon>Bacillati</taxon>
        <taxon>Actinomycetota</taxon>
        <taxon>Actinomycetes</taxon>
        <taxon>Mycobacteriales</taxon>
        <taxon>Nocardiaceae</taxon>
        <taxon>Nocardia</taxon>
    </lineage>
</organism>